<reference evidence="3 4" key="1">
    <citation type="submission" date="2017-05" db="EMBL/GenBank/DDBJ databases">
        <title>Lactobacillus johnsonii from commercial turkeys.</title>
        <authorList>
            <person name="Johnson T.J."/>
            <person name="Youmans B."/>
        </authorList>
    </citation>
    <scope>NUCLEOTIDE SEQUENCE [LARGE SCALE GENOMIC DNA]</scope>
    <source>
        <strain evidence="3 4">UMNLJ114</strain>
    </source>
</reference>
<evidence type="ECO:0000313" key="4">
    <source>
        <dbReference type="Proteomes" id="UP000216008"/>
    </source>
</evidence>
<dbReference type="RefSeq" id="WP_095182400.1">
    <property type="nucleotide sequence ID" value="NZ_NIBD01000002.1"/>
</dbReference>
<feature type="region of interest" description="Disordered" evidence="2">
    <location>
        <begin position="667"/>
        <end position="702"/>
    </location>
</feature>
<gene>
    <name evidence="3" type="ORF">A3Q24_00320</name>
</gene>
<feature type="coiled-coil region" evidence="1">
    <location>
        <begin position="494"/>
        <end position="529"/>
    </location>
</feature>
<feature type="coiled-coil region" evidence="1">
    <location>
        <begin position="582"/>
        <end position="621"/>
    </location>
</feature>
<dbReference type="Proteomes" id="UP000216008">
    <property type="component" value="Unassembled WGS sequence"/>
</dbReference>
<evidence type="ECO:0000313" key="3">
    <source>
        <dbReference type="EMBL" id="PAB57325.1"/>
    </source>
</evidence>
<evidence type="ECO:0000256" key="1">
    <source>
        <dbReference type="SAM" id="Coils"/>
    </source>
</evidence>
<keyword evidence="1" id="KW-0175">Coiled coil</keyword>
<sequence length="796" mass="89985">MIEVTFTSYPKNGKKLFKTGVFKQKPLSLKEANERIKEYATTLSAHESQAISFTILKDDGGEEMDQYDFDTQIEAGDTNFGIINLISRENADEELSDEEDEDLENLQEAVEKELGLNAVSYEDQLEPDYSKETKLESNTSHHVDKVEEGALQEKEQSTSGMEENKEVPEELPEESENLPAANYNDDPVDPLPDLVEPSNLPNDTHPEDFETVDLPDPTSEFVARNQERAAPVQPPAEATVIPSSEYENPEDIFEKIPKNFQSESFDLSIIKQQLGYKVSPADRFDEELNRAIDEILKNTGLSVLQSNYDIARSNLENSLIEALTTKYNTITKDTVDSTVAKRLQDKINDLEADAENHKVKNQENFEKACSTEEARLTAEDTARLEQFKVQLQNEHRENMRSFKVNQEKQLDALNEKIDSQLHETKEDLKHREHDKVVNERNQALSDARVEASNNFSQGVKDEYTKSSETFRVCLDSAINLIQEKSDEIGQKREKYNLEQAKIAQQEKANELKARELDQKEKELALTQKQIESLPDAIATALSKNQSSQVQAIPMNPIPNNYYYAQVGAPNVSVPPTPSNKELSELREKYETLQKQLADFQLASKETELTEAKKELATTKSSKKHWQAGLFSFLAVAALSTSAFVIADKMNQQTLANKSNPSVVLVKNADKSKEKPSSSKKQDSSSKETVKTPSVTTKTPEEKYDDLKDWSEKVDYLNGLVGQKDVRALQVINRKDPTNLSKLYLAIAENNQKDIRDTWLKMTADEKRTISDSARNAVILAFYAVKDWHNGWLAHAS</sequence>
<feature type="coiled-coil region" evidence="1">
    <location>
        <begin position="396"/>
        <end position="423"/>
    </location>
</feature>
<name>A0A267MEL6_LACJH</name>
<protein>
    <submittedName>
        <fullName evidence="3">Uncharacterized protein</fullName>
    </submittedName>
</protein>
<evidence type="ECO:0000256" key="2">
    <source>
        <dbReference type="SAM" id="MobiDB-lite"/>
    </source>
</evidence>
<dbReference type="AlphaFoldDB" id="A0A267MEL6"/>
<comment type="caution">
    <text evidence="3">The sequence shown here is derived from an EMBL/GenBank/DDBJ whole genome shotgun (WGS) entry which is preliminary data.</text>
</comment>
<dbReference type="EMBL" id="NIBD01000002">
    <property type="protein sequence ID" value="PAB57325.1"/>
    <property type="molecule type" value="Genomic_DNA"/>
</dbReference>
<accession>A0A267MEL6</accession>
<organism evidence="3 4">
    <name type="scientific">Lactobacillus johnsonii</name>
    <dbReference type="NCBI Taxonomy" id="33959"/>
    <lineage>
        <taxon>Bacteria</taxon>
        <taxon>Bacillati</taxon>
        <taxon>Bacillota</taxon>
        <taxon>Bacilli</taxon>
        <taxon>Lactobacillales</taxon>
        <taxon>Lactobacillaceae</taxon>
        <taxon>Lactobacillus</taxon>
    </lineage>
</organism>
<proteinExistence type="predicted"/>
<feature type="compositionally biased region" description="Basic and acidic residues" evidence="2">
    <location>
        <begin position="667"/>
        <end position="689"/>
    </location>
</feature>
<feature type="compositionally biased region" description="Basic and acidic residues" evidence="2">
    <location>
        <begin position="128"/>
        <end position="168"/>
    </location>
</feature>
<feature type="coiled-coil region" evidence="1">
    <location>
        <begin position="340"/>
        <end position="367"/>
    </location>
</feature>
<feature type="region of interest" description="Disordered" evidence="2">
    <location>
        <begin position="114"/>
        <end position="213"/>
    </location>
</feature>